<dbReference type="SUPFAM" id="SSF101941">
    <property type="entry name" value="NAC domain"/>
    <property type="match status" value="1"/>
</dbReference>
<dbReference type="GO" id="GO:0006355">
    <property type="term" value="P:regulation of DNA-templated transcription"/>
    <property type="evidence" value="ECO:0007669"/>
    <property type="project" value="InterPro"/>
</dbReference>
<evidence type="ECO:0000256" key="2">
    <source>
        <dbReference type="ARBA" id="ARBA00023125"/>
    </source>
</evidence>
<evidence type="ECO:0000256" key="3">
    <source>
        <dbReference type="ARBA" id="ARBA00023163"/>
    </source>
</evidence>
<accession>A0A2G5DE19</accession>
<dbReference type="InParanoid" id="A0A2G5DE19"/>
<feature type="domain" description="NAC" evidence="5">
    <location>
        <begin position="8"/>
        <end position="159"/>
    </location>
</feature>
<dbReference type="Gene3D" id="2.170.150.80">
    <property type="entry name" value="NAC domain"/>
    <property type="match status" value="1"/>
</dbReference>
<sequence length="195" mass="22244">MGDNNVNLPPGFRFYPTDEELVVHFLQRKAARLPCHPDIIPDLNLYPYDPWDLDGKALSGGSQWYYFSRRTSTRMSANGFWQPLGIDEPIVTSNSDRKVGMKKYLVFYLGEAPMGIKTNWIMHEYRLSDTASSSSSRSSKKKTATKDASKWVLCRVFEDNDGSQGSLCDNDQELSCLDEVFLSLDDDFDEINYPN</sequence>
<dbReference type="FunFam" id="2.170.150.80:FF:000014">
    <property type="entry name" value="NAC domain-containing protein 104"/>
    <property type="match status" value="1"/>
</dbReference>
<gene>
    <name evidence="6" type="ORF">AQUCO_02200269v1</name>
</gene>
<dbReference type="STRING" id="218851.A0A2G5DE19"/>
<keyword evidence="3" id="KW-0804">Transcription</keyword>
<dbReference type="PANTHER" id="PTHR31719">
    <property type="entry name" value="NAC TRANSCRIPTION FACTOR 56"/>
    <property type="match status" value="1"/>
</dbReference>
<keyword evidence="7" id="KW-1185">Reference proteome</keyword>
<dbReference type="InterPro" id="IPR036093">
    <property type="entry name" value="NAC_dom_sf"/>
</dbReference>
<keyword evidence="2" id="KW-0238">DNA-binding</keyword>
<dbReference type="OrthoDB" id="1877845at2759"/>
<dbReference type="GO" id="GO:0048731">
    <property type="term" value="P:system development"/>
    <property type="evidence" value="ECO:0007669"/>
    <property type="project" value="TreeGrafter"/>
</dbReference>
<dbReference type="GO" id="GO:0003677">
    <property type="term" value="F:DNA binding"/>
    <property type="evidence" value="ECO:0007669"/>
    <property type="project" value="UniProtKB-KW"/>
</dbReference>
<organism evidence="6 7">
    <name type="scientific">Aquilegia coerulea</name>
    <name type="common">Rocky mountain columbine</name>
    <dbReference type="NCBI Taxonomy" id="218851"/>
    <lineage>
        <taxon>Eukaryota</taxon>
        <taxon>Viridiplantae</taxon>
        <taxon>Streptophyta</taxon>
        <taxon>Embryophyta</taxon>
        <taxon>Tracheophyta</taxon>
        <taxon>Spermatophyta</taxon>
        <taxon>Magnoliopsida</taxon>
        <taxon>Ranunculales</taxon>
        <taxon>Ranunculaceae</taxon>
        <taxon>Thalictroideae</taxon>
        <taxon>Aquilegia</taxon>
    </lineage>
</organism>
<evidence type="ECO:0000313" key="7">
    <source>
        <dbReference type="Proteomes" id="UP000230069"/>
    </source>
</evidence>
<dbReference type="Proteomes" id="UP000230069">
    <property type="component" value="Unassembled WGS sequence"/>
</dbReference>
<evidence type="ECO:0000313" key="6">
    <source>
        <dbReference type="EMBL" id="PIA41724.1"/>
    </source>
</evidence>
<dbReference type="Pfam" id="PF02365">
    <property type="entry name" value="NAM"/>
    <property type="match status" value="1"/>
</dbReference>
<dbReference type="InterPro" id="IPR003441">
    <property type="entry name" value="NAC-dom"/>
</dbReference>
<reference evidence="6 7" key="1">
    <citation type="submission" date="2017-09" db="EMBL/GenBank/DDBJ databases">
        <title>WGS assembly of Aquilegia coerulea Goldsmith.</title>
        <authorList>
            <person name="Hodges S."/>
            <person name="Kramer E."/>
            <person name="Nordborg M."/>
            <person name="Tomkins J."/>
            <person name="Borevitz J."/>
            <person name="Derieg N."/>
            <person name="Yan J."/>
            <person name="Mihaltcheva S."/>
            <person name="Hayes R.D."/>
            <person name="Rokhsar D."/>
        </authorList>
    </citation>
    <scope>NUCLEOTIDE SEQUENCE [LARGE SCALE GENOMIC DNA]</scope>
    <source>
        <strain evidence="7">cv. Goldsmith</strain>
    </source>
</reference>
<dbReference type="PROSITE" id="PS51005">
    <property type="entry name" value="NAC"/>
    <property type="match status" value="1"/>
</dbReference>
<dbReference type="FunCoup" id="A0A2G5DE19">
    <property type="interactions" value="55"/>
</dbReference>
<evidence type="ECO:0000259" key="5">
    <source>
        <dbReference type="PROSITE" id="PS51005"/>
    </source>
</evidence>
<evidence type="ECO:0000256" key="4">
    <source>
        <dbReference type="ARBA" id="ARBA00023242"/>
    </source>
</evidence>
<keyword evidence="1" id="KW-0805">Transcription regulation</keyword>
<dbReference type="PANTHER" id="PTHR31719:SF134">
    <property type="entry name" value="NAC DOMAIN-CONTAINING PROTEIN 104"/>
    <property type="match status" value="1"/>
</dbReference>
<proteinExistence type="predicted"/>
<dbReference type="EMBL" id="KZ305039">
    <property type="protein sequence ID" value="PIA41724.1"/>
    <property type="molecule type" value="Genomic_DNA"/>
</dbReference>
<keyword evidence="4" id="KW-0539">Nucleus</keyword>
<evidence type="ECO:0000256" key="1">
    <source>
        <dbReference type="ARBA" id="ARBA00023015"/>
    </source>
</evidence>
<dbReference type="AlphaFoldDB" id="A0A2G5DE19"/>
<protein>
    <recommendedName>
        <fullName evidence="5">NAC domain-containing protein</fullName>
    </recommendedName>
</protein>
<name>A0A2G5DE19_AQUCA</name>